<evidence type="ECO:0000313" key="4">
    <source>
        <dbReference type="Proteomes" id="UP000438983"/>
    </source>
</evidence>
<organism evidence="3 4">
    <name type="scientific">Stutzerimonas stutzeri</name>
    <name type="common">Pseudomonas stutzeri</name>
    <dbReference type="NCBI Taxonomy" id="316"/>
    <lineage>
        <taxon>Bacteria</taxon>
        <taxon>Pseudomonadati</taxon>
        <taxon>Pseudomonadota</taxon>
        <taxon>Gammaproteobacteria</taxon>
        <taxon>Pseudomonadales</taxon>
        <taxon>Pseudomonadaceae</taxon>
        <taxon>Stutzerimonas</taxon>
    </lineage>
</organism>
<dbReference type="EMBL" id="CP046902">
    <property type="protein sequence ID" value="QGZ29337.1"/>
    <property type="molecule type" value="Genomic_DNA"/>
</dbReference>
<gene>
    <name evidence="3" type="ORF">GQA94_04355</name>
</gene>
<dbReference type="InterPro" id="IPR052563">
    <property type="entry name" value="FliK"/>
</dbReference>
<feature type="compositionally biased region" description="Low complexity" evidence="1">
    <location>
        <begin position="1"/>
        <end position="28"/>
    </location>
</feature>
<reference evidence="3 4" key="1">
    <citation type="submission" date="2019-12" db="EMBL/GenBank/DDBJ databases">
        <title>Complete genome sequence of Pseudomonas stutzeri.</title>
        <authorList>
            <person name="Lim S.R."/>
            <person name="Kim J.H."/>
        </authorList>
    </citation>
    <scope>NUCLEOTIDE SEQUENCE [LARGE SCALE GENOMIC DNA]</scope>
    <source>
        <strain evidence="3 4">PM101005</strain>
    </source>
</reference>
<dbReference type="CDD" id="cd17470">
    <property type="entry name" value="T3SS_Flik_C"/>
    <property type="match status" value="1"/>
</dbReference>
<evidence type="ECO:0000256" key="1">
    <source>
        <dbReference type="SAM" id="MobiDB-lite"/>
    </source>
</evidence>
<feature type="compositionally biased region" description="Basic and acidic residues" evidence="1">
    <location>
        <begin position="378"/>
        <end position="393"/>
    </location>
</feature>
<name>A0A6I6LKG6_STUST</name>
<dbReference type="Gene3D" id="3.30.750.140">
    <property type="match status" value="1"/>
</dbReference>
<proteinExistence type="predicted"/>
<accession>A0A6I6LKG6</accession>
<dbReference type="Pfam" id="PF02120">
    <property type="entry name" value="Flg_hook"/>
    <property type="match status" value="1"/>
</dbReference>
<feature type="domain" description="Flagellar hook-length control protein-like C-terminal" evidence="2">
    <location>
        <begin position="271"/>
        <end position="352"/>
    </location>
</feature>
<dbReference type="InterPro" id="IPR021136">
    <property type="entry name" value="Flagellar_hook_control-like_C"/>
</dbReference>
<feature type="region of interest" description="Disordered" evidence="1">
    <location>
        <begin position="345"/>
        <end position="393"/>
    </location>
</feature>
<dbReference type="PANTHER" id="PTHR37533:SF2">
    <property type="entry name" value="FLAGELLAR HOOK-LENGTH CONTROL PROTEIN"/>
    <property type="match status" value="1"/>
</dbReference>
<evidence type="ECO:0000313" key="3">
    <source>
        <dbReference type="EMBL" id="QGZ29337.1"/>
    </source>
</evidence>
<dbReference type="PANTHER" id="PTHR37533">
    <property type="entry name" value="FLAGELLAR HOOK-LENGTH CONTROL PROTEIN"/>
    <property type="match status" value="1"/>
</dbReference>
<sequence length="393" mass="40975">MIQSISAGRAAAVSAESAPPAQARAAHGGQPGKSRQQTDSAAHGFGERMRVAASETGHPAERPAGFAQDMRLPPSPERGEVAQPGGRSASADDTSQALTPEQWLLGMIDQQLAEIQARDATEPDVVSGPVAQPLPEAVAPLGDEWLAWLPAQLPAGEPPLDGAPADPLDGLMAGGYPGWAADANPAAAAMPRSAGMSPGQPAAAPALADALPMATLEPLQSAPEVLEAGEPVTTGAERGQLTPLQPADRALKLQAPDAKWGEQMLHALRENVDLQIQQKIQSATIRLDPPELGSLEILLSHESGRLNVQLSAANADVARLLQQTSDRLRQELVGQHFVQVNVQVGADGGGQQGQQRQRAAPTDEPSPLAARPQEPAPEQDRKSGRARDVLITV</sequence>
<evidence type="ECO:0000259" key="2">
    <source>
        <dbReference type="Pfam" id="PF02120"/>
    </source>
</evidence>
<feature type="region of interest" description="Disordered" evidence="1">
    <location>
        <begin position="1"/>
        <end position="100"/>
    </location>
</feature>
<keyword evidence="3" id="KW-0966">Cell projection</keyword>
<keyword evidence="3" id="KW-0969">Cilium</keyword>
<protein>
    <submittedName>
        <fullName evidence="3">Flagellar hook-length control protein FliK</fullName>
    </submittedName>
</protein>
<dbReference type="AlphaFoldDB" id="A0A6I6LKG6"/>
<dbReference type="OrthoDB" id="1792985at2"/>
<dbReference type="RefSeq" id="WP_158186922.1">
    <property type="nucleotide sequence ID" value="NZ_CP046902.1"/>
</dbReference>
<keyword evidence="3" id="KW-0282">Flagellum</keyword>
<dbReference type="InterPro" id="IPR038610">
    <property type="entry name" value="FliK-like_C_sf"/>
</dbReference>
<dbReference type="Proteomes" id="UP000438983">
    <property type="component" value="Chromosome"/>
</dbReference>